<organism evidence="2 3">
    <name type="scientific">Heterostelium pallidum (strain ATCC 26659 / Pp 5 / PN500)</name>
    <name type="common">Cellular slime mold</name>
    <name type="synonym">Polysphondylium pallidum</name>
    <dbReference type="NCBI Taxonomy" id="670386"/>
    <lineage>
        <taxon>Eukaryota</taxon>
        <taxon>Amoebozoa</taxon>
        <taxon>Evosea</taxon>
        <taxon>Eumycetozoa</taxon>
        <taxon>Dictyostelia</taxon>
        <taxon>Acytosteliales</taxon>
        <taxon>Acytosteliaceae</taxon>
        <taxon>Heterostelium</taxon>
    </lineage>
</organism>
<protein>
    <submittedName>
        <fullName evidence="2">Uncharacterized protein</fullName>
    </submittedName>
</protein>
<accession>D3BC87</accession>
<comment type="caution">
    <text evidence="2">The sequence shown here is derived from an EMBL/GenBank/DDBJ whole genome shotgun (WGS) entry which is preliminary data.</text>
</comment>
<dbReference type="RefSeq" id="XP_020433388.1">
    <property type="nucleotide sequence ID" value="XM_020576976.1"/>
</dbReference>
<keyword evidence="1" id="KW-0472">Membrane</keyword>
<evidence type="ECO:0000256" key="1">
    <source>
        <dbReference type="SAM" id="Phobius"/>
    </source>
</evidence>
<proteinExistence type="predicted"/>
<dbReference type="EMBL" id="ADBJ01000026">
    <property type="protein sequence ID" value="EFA81270.1"/>
    <property type="molecule type" value="Genomic_DNA"/>
</dbReference>
<gene>
    <name evidence="2" type="ORF">PPL_06110</name>
</gene>
<dbReference type="Proteomes" id="UP000001396">
    <property type="component" value="Unassembled WGS sequence"/>
</dbReference>
<keyword evidence="1" id="KW-0812">Transmembrane</keyword>
<keyword evidence="1" id="KW-1133">Transmembrane helix</keyword>
<evidence type="ECO:0000313" key="2">
    <source>
        <dbReference type="EMBL" id="EFA81270.1"/>
    </source>
</evidence>
<name>D3BC87_HETP5</name>
<reference evidence="2 3" key="1">
    <citation type="journal article" date="2011" name="Genome Res.">
        <title>Phylogeny-wide analysis of social amoeba genomes highlights ancient origins for complex intercellular communication.</title>
        <authorList>
            <person name="Heidel A.J."/>
            <person name="Lawal H.M."/>
            <person name="Felder M."/>
            <person name="Schilde C."/>
            <person name="Helps N.R."/>
            <person name="Tunggal B."/>
            <person name="Rivero F."/>
            <person name="John U."/>
            <person name="Schleicher M."/>
            <person name="Eichinger L."/>
            <person name="Platzer M."/>
            <person name="Noegel A.A."/>
            <person name="Schaap P."/>
            <person name="Gloeckner G."/>
        </authorList>
    </citation>
    <scope>NUCLEOTIDE SEQUENCE [LARGE SCALE GENOMIC DNA]</scope>
    <source>
        <strain evidence="3">ATCC 26659 / Pp 5 / PN500</strain>
    </source>
</reference>
<evidence type="ECO:0000313" key="3">
    <source>
        <dbReference type="Proteomes" id="UP000001396"/>
    </source>
</evidence>
<keyword evidence="3" id="KW-1185">Reference proteome</keyword>
<dbReference type="GeneID" id="31361594"/>
<dbReference type="AlphaFoldDB" id="D3BC87"/>
<sequence length="224" mass="25150">MNIDIVVVVISVVTAIRSIAITVVTIIFQPHIARITEILAFNSQLSLVIFDDDNNAFKGTHLSELSYKYQMMFPFVKGEKVSIFVDLMGDGKKGFVDQFYKEKTVYIGDGISQLDRLDYFSGNGGVAIEMTERIYECTPFPDLLKKKFVNPTTLKRIAARAALIGFPADNFESLDQLTKCIEKTTGSIVFFNGVYIVSGILMSKYTSTRHESTSPYFTIVKDIF</sequence>
<dbReference type="InParanoid" id="D3BC87"/>
<feature type="transmembrane region" description="Helical" evidence="1">
    <location>
        <begin position="6"/>
        <end position="28"/>
    </location>
</feature>